<dbReference type="AlphaFoldDB" id="A0A385TMP9"/>
<dbReference type="RefSeq" id="WP_119848861.1">
    <property type="nucleotide sequence ID" value="NZ_CP032412.1"/>
</dbReference>
<feature type="transmembrane region" description="Helical" evidence="1">
    <location>
        <begin position="305"/>
        <end position="323"/>
    </location>
</feature>
<evidence type="ECO:0000313" key="2">
    <source>
        <dbReference type="EMBL" id="AYB44999.1"/>
    </source>
</evidence>
<evidence type="ECO:0000256" key="1">
    <source>
        <dbReference type="SAM" id="Phobius"/>
    </source>
</evidence>
<feature type="transmembrane region" description="Helical" evidence="1">
    <location>
        <begin position="124"/>
        <end position="144"/>
    </location>
</feature>
<feature type="transmembrane region" description="Helical" evidence="1">
    <location>
        <begin position="266"/>
        <end position="285"/>
    </location>
</feature>
<proteinExistence type="predicted"/>
<keyword evidence="1" id="KW-0472">Membrane</keyword>
<feature type="transmembrane region" description="Helical" evidence="1">
    <location>
        <begin position="6"/>
        <end position="27"/>
    </location>
</feature>
<evidence type="ECO:0000313" key="3">
    <source>
        <dbReference type="Proteomes" id="UP000266552"/>
    </source>
</evidence>
<protein>
    <recommendedName>
        <fullName evidence="4">GTPase SAR1</fullName>
    </recommendedName>
</protein>
<keyword evidence="3" id="KW-1185">Reference proteome</keyword>
<gene>
    <name evidence="2" type="ORF">D5F53_17710</name>
</gene>
<evidence type="ECO:0008006" key="4">
    <source>
        <dbReference type="Google" id="ProtNLM"/>
    </source>
</evidence>
<feature type="transmembrane region" description="Helical" evidence="1">
    <location>
        <begin position="393"/>
        <end position="412"/>
    </location>
</feature>
<reference evidence="2 3" key="1">
    <citation type="submission" date="2018-09" db="EMBL/GenBank/DDBJ databases">
        <title>Genome Sequence of Paenibacillus lautus Strain E7593-69, Azo Dye-Degrading Bacteria, Isolated from Commercial Tattoo Inks.</title>
        <authorList>
            <person name="Nho S.W."/>
            <person name="Kim S.-J."/>
            <person name="Kweon O."/>
            <person name="Cerniglia C.E."/>
        </authorList>
    </citation>
    <scope>NUCLEOTIDE SEQUENCE [LARGE SCALE GENOMIC DNA]</scope>
    <source>
        <strain evidence="2 3">E7593-69</strain>
    </source>
</reference>
<accession>A0A385TMP9</accession>
<dbReference type="EMBL" id="CP032412">
    <property type="protein sequence ID" value="AYB44999.1"/>
    <property type="molecule type" value="Genomic_DNA"/>
</dbReference>
<sequence length="690" mass="80729">MASKDVLILIFITSLTLFSITFGLVSWMSRRRGDREKFAGRFDAGEAKPFRGIYRQWFQLAYMYGVKLPLVQSYIKRIRQRIAIIHPYDEISLRYETVKLACAITGIIGLTALLLVWSHPDPGFIVIVVLAAVVINNMLVEMFINRLERKLLVQSVELFSLVRHHYQQHGMVEEALYEGAETSGHEISIHAHRIYNALVSQDPNDELERYYEVAPNRYLKAFAGISHLVMEFGDDARKKGSIYLLGLSGLTKEIQLEILRRDKLDYLMKGLNAIALAPVFFTKPIERWARSSFPSMDEFYMSKLGFVTKISIYVIILISYMLLQKLQQNRETDYRAVARKVTWEERMYRIPIIRWLVGIMTPTPGTMKYDSRVRLLKESNAKIKFEWLYTRRVLYFFLGFFLALSLAVGLHVQSRHQLLHIPVSLNHTLFGQMNDVERMQAEETAQQDRVIMEQLQMSTKATHDQIQQAVRDTDSVGLTKEQIEIAADRIMTKLKRYDSEYLKWWELLLSFMAGIAGYGAPLWLLYFHRKVRNMEMRHEVYQFQTVISILRGMERITVEVILEWLNRFAVIFKVPIQKSLLHYEHGAQLALLELKEDVWLPDFQRLVDKLILAVDKVPIKDVFDDLDGEMVFSFEQRKQEYEAMIDTKAAWARMIGFTPMYALIFMYLVIPLIGMSFSQMETYYEQIQRL</sequence>
<feature type="transmembrane region" description="Helical" evidence="1">
    <location>
        <begin position="504"/>
        <end position="527"/>
    </location>
</feature>
<organism evidence="2 3">
    <name type="scientific">Paenibacillus lautus</name>
    <name type="common">Bacillus lautus</name>
    <dbReference type="NCBI Taxonomy" id="1401"/>
    <lineage>
        <taxon>Bacteria</taxon>
        <taxon>Bacillati</taxon>
        <taxon>Bacillota</taxon>
        <taxon>Bacilli</taxon>
        <taxon>Bacillales</taxon>
        <taxon>Paenibacillaceae</taxon>
        <taxon>Paenibacillus</taxon>
    </lineage>
</organism>
<dbReference type="KEGG" id="plw:D5F53_17710"/>
<name>A0A385TMP9_PAELA</name>
<keyword evidence="1" id="KW-0812">Transmembrane</keyword>
<feature type="transmembrane region" description="Helical" evidence="1">
    <location>
        <begin position="100"/>
        <end position="118"/>
    </location>
</feature>
<feature type="transmembrane region" description="Helical" evidence="1">
    <location>
        <begin position="654"/>
        <end position="674"/>
    </location>
</feature>
<dbReference type="Proteomes" id="UP000266552">
    <property type="component" value="Chromosome"/>
</dbReference>
<keyword evidence="1" id="KW-1133">Transmembrane helix</keyword>